<dbReference type="PROSITE" id="PS50076">
    <property type="entry name" value="DNAJ_2"/>
    <property type="match status" value="1"/>
</dbReference>
<proteinExistence type="predicted"/>
<dbReference type="GO" id="GO:0006457">
    <property type="term" value="P:protein folding"/>
    <property type="evidence" value="ECO:0007669"/>
    <property type="project" value="InterPro"/>
</dbReference>
<evidence type="ECO:0000313" key="3">
    <source>
        <dbReference type="Proteomes" id="UP000695007"/>
    </source>
</evidence>
<dbReference type="FunFam" id="2.60.260.20:FF:000002">
    <property type="entry name" value="Dnaj homolog subfamily b member"/>
    <property type="match status" value="1"/>
</dbReference>
<dbReference type="RefSeq" id="XP_011500078.1">
    <property type="nucleotide sequence ID" value="XM_011501776.1"/>
</dbReference>
<dbReference type="PANTHER" id="PTHR24078:SF519">
    <property type="entry name" value="DNAJ HOMOLOG SUBFAMILY B MEMBER 13"/>
    <property type="match status" value="1"/>
</dbReference>
<dbReference type="Pfam" id="PF00226">
    <property type="entry name" value="DnaJ"/>
    <property type="match status" value="1"/>
</dbReference>
<dbReference type="InterPro" id="IPR018253">
    <property type="entry name" value="DnaJ_domain_CS"/>
</dbReference>
<feature type="domain" description="J" evidence="2">
    <location>
        <begin position="16"/>
        <end position="88"/>
    </location>
</feature>
<name>A0AAJ6YL69_9HYME</name>
<dbReference type="Proteomes" id="UP000695007">
    <property type="component" value="Unplaced"/>
</dbReference>
<organism evidence="3 4">
    <name type="scientific">Ceratosolen solmsi marchali</name>
    <dbReference type="NCBI Taxonomy" id="326594"/>
    <lineage>
        <taxon>Eukaryota</taxon>
        <taxon>Metazoa</taxon>
        <taxon>Ecdysozoa</taxon>
        <taxon>Arthropoda</taxon>
        <taxon>Hexapoda</taxon>
        <taxon>Insecta</taxon>
        <taxon>Pterygota</taxon>
        <taxon>Neoptera</taxon>
        <taxon>Endopterygota</taxon>
        <taxon>Hymenoptera</taxon>
        <taxon>Apocrita</taxon>
        <taxon>Proctotrupomorpha</taxon>
        <taxon>Chalcidoidea</taxon>
        <taxon>Agaonidae</taxon>
        <taxon>Agaoninae</taxon>
        <taxon>Ceratosolen</taxon>
    </lineage>
</organism>
<dbReference type="GO" id="GO:0051082">
    <property type="term" value="F:unfolded protein binding"/>
    <property type="evidence" value="ECO:0007669"/>
    <property type="project" value="InterPro"/>
</dbReference>
<dbReference type="GO" id="GO:0005829">
    <property type="term" value="C:cytosol"/>
    <property type="evidence" value="ECO:0007669"/>
    <property type="project" value="TreeGrafter"/>
</dbReference>
<dbReference type="InterPro" id="IPR001623">
    <property type="entry name" value="DnaJ_domain"/>
</dbReference>
<dbReference type="Gene3D" id="2.60.260.20">
    <property type="entry name" value="Urease metallochaperone UreE, N-terminal domain"/>
    <property type="match status" value="2"/>
</dbReference>
<dbReference type="PRINTS" id="PR00625">
    <property type="entry name" value="JDOMAIN"/>
</dbReference>
<dbReference type="SUPFAM" id="SSF46565">
    <property type="entry name" value="Chaperone J-domain"/>
    <property type="match status" value="1"/>
</dbReference>
<dbReference type="InterPro" id="IPR008971">
    <property type="entry name" value="HSP40/DnaJ_pept-bd"/>
</dbReference>
<dbReference type="PANTHER" id="PTHR24078">
    <property type="entry name" value="DNAJ HOMOLOG SUBFAMILY C MEMBER"/>
    <property type="match status" value="1"/>
</dbReference>
<evidence type="ECO:0000259" key="2">
    <source>
        <dbReference type="PROSITE" id="PS50076"/>
    </source>
</evidence>
<dbReference type="Gene3D" id="1.10.287.110">
    <property type="entry name" value="DnaJ domain"/>
    <property type="match status" value="1"/>
</dbReference>
<evidence type="ECO:0000313" key="4">
    <source>
        <dbReference type="RefSeq" id="XP_011500078.1"/>
    </source>
</evidence>
<dbReference type="AlphaFoldDB" id="A0AAJ6YL69"/>
<dbReference type="GeneID" id="105363954"/>
<dbReference type="CDD" id="cd10747">
    <property type="entry name" value="DnaJ_C"/>
    <property type="match status" value="1"/>
</dbReference>
<dbReference type="SUPFAM" id="SSF49493">
    <property type="entry name" value="HSP40/DnaJ peptide-binding domain"/>
    <property type="match status" value="2"/>
</dbReference>
<dbReference type="FunFam" id="2.60.260.20:FF:000006">
    <property type="entry name" value="DnaJ subfamily B member 13"/>
    <property type="match status" value="1"/>
</dbReference>
<dbReference type="InterPro" id="IPR002939">
    <property type="entry name" value="DnaJ_C"/>
</dbReference>
<dbReference type="SMART" id="SM00271">
    <property type="entry name" value="DnaJ"/>
    <property type="match status" value="1"/>
</dbReference>
<dbReference type="CDD" id="cd06257">
    <property type="entry name" value="DnaJ"/>
    <property type="match status" value="1"/>
</dbReference>
<keyword evidence="1" id="KW-0143">Chaperone</keyword>
<accession>A0AAJ6YL69</accession>
<dbReference type="InterPro" id="IPR036869">
    <property type="entry name" value="J_dom_sf"/>
</dbReference>
<keyword evidence="3" id="KW-1185">Reference proteome</keyword>
<evidence type="ECO:0000256" key="1">
    <source>
        <dbReference type="ARBA" id="ARBA00023186"/>
    </source>
</evidence>
<dbReference type="KEGG" id="csol:105363954"/>
<dbReference type="GO" id="GO:0051087">
    <property type="term" value="F:protein-folding chaperone binding"/>
    <property type="evidence" value="ECO:0007669"/>
    <property type="project" value="TreeGrafter"/>
</dbReference>
<sequence length="369" mass="41396">MENEKDEECGNLLGIDYYAALGLNRGCTNEDIRKAFRRLSLRYHPERLTSNVRVSGTCDAQHSAFAIIAEAYEVLSNHLYRAIYDQFGEAKLKKKFRGPDGCVPPYVFHGEPLQTYREFFGTENPYADILDNLRSPVPLEDCPEAPIKKKDEPIIKALPLTLNEVFYGGIKKMKIQRIVLVGENNKETAPSTALEEKILSIPIMPGMPPGAKIVFPEEGDQGPTKIPADVIFMTEDKPHETFKREGSDLRMTVKVALSEALTGTIVTVNTIDERILRVPITSVISPKYVKTISGEGLPLVEDPERRGKLIIDFDVQFPEYLPPSNKKYVQMALATEQEGAGDNDANIEGNKRLVHRMLLDGKMYTSCRH</sequence>
<gene>
    <name evidence="4" type="primary">LOC105363954</name>
</gene>
<protein>
    <submittedName>
        <fullName evidence="4">DnaJ homolog subfamily B member 13-like</fullName>
    </submittedName>
</protein>
<dbReference type="InterPro" id="IPR051339">
    <property type="entry name" value="DnaJ_subfamily_B"/>
</dbReference>
<dbReference type="PROSITE" id="PS00636">
    <property type="entry name" value="DNAJ_1"/>
    <property type="match status" value="1"/>
</dbReference>
<reference evidence="4" key="1">
    <citation type="submission" date="2025-08" db="UniProtKB">
        <authorList>
            <consortium name="RefSeq"/>
        </authorList>
    </citation>
    <scope>IDENTIFICATION</scope>
</reference>
<dbReference type="Pfam" id="PF01556">
    <property type="entry name" value="DnaJ_C"/>
    <property type="match status" value="1"/>
</dbReference>